<keyword evidence="3 6" id="KW-1133">Transmembrane helix</keyword>
<dbReference type="AlphaFoldDB" id="A0A017S8E5"/>
<keyword evidence="8" id="KW-1185">Reference proteome</keyword>
<evidence type="ECO:0000256" key="1">
    <source>
        <dbReference type="ARBA" id="ARBA00004141"/>
    </source>
</evidence>
<gene>
    <name evidence="7" type="ORF">EURHEDRAFT_414610</name>
</gene>
<dbReference type="GO" id="GO:0016020">
    <property type="term" value="C:membrane"/>
    <property type="evidence" value="ECO:0007669"/>
    <property type="project" value="UniProtKB-SubCell"/>
</dbReference>
<comment type="subcellular location">
    <subcellularLocation>
        <location evidence="1">Membrane</location>
        <topology evidence="1">Multi-pass membrane protein</topology>
    </subcellularLocation>
</comment>
<dbReference type="InterPro" id="IPR036259">
    <property type="entry name" value="MFS_trans_sf"/>
</dbReference>
<dbReference type="InterPro" id="IPR011701">
    <property type="entry name" value="MFS"/>
</dbReference>
<proteinExistence type="predicted"/>
<protein>
    <submittedName>
        <fullName evidence="7">MFS general substrate transporter</fullName>
    </submittedName>
</protein>
<dbReference type="SUPFAM" id="SSF103473">
    <property type="entry name" value="MFS general substrate transporter"/>
    <property type="match status" value="1"/>
</dbReference>
<keyword evidence="2 6" id="KW-0812">Transmembrane</keyword>
<dbReference type="Proteomes" id="UP000019804">
    <property type="component" value="Unassembled WGS sequence"/>
</dbReference>
<evidence type="ECO:0000256" key="3">
    <source>
        <dbReference type="ARBA" id="ARBA00022989"/>
    </source>
</evidence>
<evidence type="ECO:0000313" key="7">
    <source>
        <dbReference type="EMBL" id="EYE93036.1"/>
    </source>
</evidence>
<dbReference type="HOGENOM" id="CLU_030884_2_0_1"/>
<evidence type="ECO:0000256" key="5">
    <source>
        <dbReference type="SAM" id="MobiDB-lite"/>
    </source>
</evidence>
<evidence type="ECO:0000256" key="6">
    <source>
        <dbReference type="SAM" id="Phobius"/>
    </source>
</evidence>
<feature type="region of interest" description="Disordered" evidence="5">
    <location>
        <begin position="1"/>
        <end position="21"/>
    </location>
</feature>
<organism evidence="7 8">
    <name type="scientific">Aspergillus ruber (strain CBS 135680)</name>
    <dbReference type="NCBI Taxonomy" id="1388766"/>
    <lineage>
        <taxon>Eukaryota</taxon>
        <taxon>Fungi</taxon>
        <taxon>Dikarya</taxon>
        <taxon>Ascomycota</taxon>
        <taxon>Pezizomycotina</taxon>
        <taxon>Eurotiomycetes</taxon>
        <taxon>Eurotiomycetidae</taxon>
        <taxon>Eurotiales</taxon>
        <taxon>Aspergillaceae</taxon>
        <taxon>Aspergillus</taxon>
        <taxon>Aspergillus subgen. Aspergillus</taxon>
    </lineage>
</organism>
<feature type="transmembrane region" description="Helical" evidence="6">
    <location>
        <begin position="31"/>
        <end position="51"/>
    </location>
</feature>
<feature type="transmembrane region" description="Helical" evidence="6">
    <location>
        <begin position="278"/>
        <end position="301"/>
    </location>
</feature>
<feature type="transmembrane region" description="Helical" evidence="6">
    <location>
        <begin position="313"/>
        <end position="332"/>
    </location>
</feature>
<dbReference type="Gene3D" id="1.20.1250.20">
    <property type="entry name" value="MFS general substrate transporter like domains"/>
    <property type="match status" value="1"/>
</dbReference>
<dbReference type="OrthoDB" id="196103at2759"/>
<evidence type="ECO:0000256" key="4">
    <source>
        <dbReference type="ARBA" id="ARBA00023136"/>
    </source>
</evidence>
<dbReference type="GO" id="GO:0022857">
    <property type="term" value="F:transmembrane transporter activity"/>
    <property type="evidence" value="ECO:0007669"/>
    <property type="project" value="InterPro"/>
</dbReference>
<feature type="region of interest" description="Disordered" evidence="5">
    <location>
        <begin position="445"/>
        <end position="474"/>
    </location>
</feature>
<feature type="transmembrane region" description="Helical" evidence="6">
    <location>
        <begin position="195"/>
        <end position="212"/>
    </location>
</feature>
<dbReference type="GeneID" id="63697607"/>
<dbReference type="PANTHER" id="PTHR23294:SF19">
    <property type="entry name" value="DUF895 DOMAIN MEMBRANE PROTEIN-RELATED"/>
    <property type="match status" value="1"/>
</dbReference>
<feature type="transmembrane region" description="Helical" evidence="6">
    <location>
        <begin position="120"/>
        <end position="138"/>
    </location>
</feature>
<keyword evidence="4 6" id="KW-0472">Membrane</keyword>
<dbReference type="EMBL" id="KK088433">
    <property type="protein sequence ID" value="EYE93036.1"/>
    <property type="molecule type" value="Genomic_DNA"/>
</dbReference>
<feature type="transmembrane region" description="Helical" evidence="6">
    <location>
        <begin position="417"/>
        <end position="437"/>
    </location>
</feature>
<dbReference type="RefSeq" id="XP_040636724.1">
    <property type="nucleotide sequence ID" value="XM_040782483.1"/>
</dbReference>
<sequence>MTKDNPVSVSSDTDNAPTSTPPKRTWYHTTLFNAFIIGGVGFMAPGLWNAMNSLGAGGAESPFLINAANALVFGLMGFLCLFGGPIANRIGLNWTLLLGAVGYPIYSAALYTNNRYGNEWFVLVGAVACGLSAGLFWASEGAVALGYPEPTKRGRYMNIWLWFRTGGPLLGGAIVLGKNNSANAKSKGKIDPKTYLIFVALQCVSVPLAIFLSPPEKVQRNDGSKVRIVIQNSWRAEMRELLKLSMRKEVLLLLPVFWAGYFNQYSSNFETYYFGVRARALIGFISNFASLFSSGIISRFLDYRGISIKQRIIYSYYYVIIVHIIAWVYGWVVQEQFTANSPVYDWSDKGFVKGLFVILLWQFSQQALQNWLYYLISTMTDNISELSRLSGILRGQESFSQAVSFGLNTRDWYGGRVPLAVNTILLGLAVLPTWLVVQRHSPIEHDKTEARSENQSEDKEQGVVQNVNVVGKGP</sequence>
<reference evidence="8" key="1">
    <citation type="journal article" date="2014" name="Nat. Commun.">
        <title>Genomic adaptations of the halophilic Dead Sea filamentous fungus Eurotium rubrum.</title>
        <authorList>
            <person name="Kis-Papo T."/>
            <person name="Weig A.R."/>
            <person name="Riley R."/>
            <person name="Persoh D."/>
            <person name="Salamov A."/>
            <person name="Sun H."/>
            <person name="Lipzen A."/>
            <person name="Wasser S.P."/>
            <person name="Rambold G."/>
            <person name="Grigoriev I.V."/>
            <person name="Nevo E."/>
        </authorList>
    </citation>
    <scope>NUCLEOTIDE SEQUENCE [LARGE SCALE GENOMIC DNA]</scope>
    <source>
        <strain evidence="8">CBS 135680</strain>
    </source>
</reference>
<evidence type="ECO:0000256" key="2">
    <source>
        <dbReference type="ARBA" id="ARBA00022692"/>
    </source>
</evidence>
<feature type="compositionally biased region" description="Basic and acidic residues" evidence="5">
    <location>
        <begin position="445"/>
        <end position="461"/>
    </location>
</feature>
<dbReference type="PANTHER" id="PTHR23294">
    <property type="entry name" value="ET TRANSLATION PRODUCT-RELATED"/>
    <property type="match status" value="1"/>
</dbReference>
<name>A0A017S8E5_ASPRC</name>
<feature type="compositionally biased region" description="Low complexity" evidence="5">
    <location>
        <begin position="462"/>
        <end position="474"/>
    </location>
</feature>
<dbReference type="Pfam" id="PF07690">
    <property type="entry name" value="MFS_1"/>
    <property type="match status" value="1"/>
</dbReference>
<feature type="transmembrane region" description="Helical" evidence="6">
    <location>
        <begin position="159"/>
        <end position="175"/>
    </location>
</feature>
<evidence type="ECO:0000313" key="8">
    <source>
        <dbReference type="Proteomes" id="UP000019804"/>
    </source>
</evidence>
<feature type="transmembrane region" description="Helical" evidence="6">
    <location>
        <begin position="250"/>
        <end position="266"/>
    </location>
</feature>
<feature type="transmembrane region" description="Helical" evidence="6">
    <location>
        <begin position="63"/>
        <end position="82"/>
    </location>
</feature>
<dbReference type="InterPro" id="IPR051617">
    <property type="entry name" value="UNC-93-like_regulator"/>
</dbReference>
<feature type="transmembrane region" description="Helical" evidence="6">
    <location>
        <begin position="94"/>
        <end position="114"/>
    </location>
</feature>
<accession>A0A017S8E5</accession>